<sequence>MGSQGKTRYLTIILLVTFILLSFSNAILAQKPESAGDCKTDGTCKTGEPRGRVPAPWKQ</sequence>
<gene>
    <name evidence="3" type="ORF">OIU74_027431</name>
</gene>
<feature type="region of interest" description="Disordered" evidence="1">
    <location>
        <begin position="33"/>
        <end position="59"/>
    </location>
</feature>
<accession>A0A9Q0ZZS5</accession>
<reference evidence="3" key="2">
    <citation type="journal article" date="2023" name="Int. J. Mol. Sci.">
        <title>De Novo Assembly and Annotation of 11 Diverse Shrub Willow (Salix) Genomes Reveals Novel Gene Organization in Sex-Linked Regions.</title>
        <authorList>
            <person name="Hyden B."/>
            <person name="Feng K."/>
            <person name="Yates T.B."/>
            <person name="Jawdy S."/>
            <person name="Cereghino C."/>
            <person name="Smart L.B."/>
            <person name="Muchero W."/>
        </authorList>
    </citation>
    <scope>NUCLEOTIDE SEQUENCE</scope>
    <source>
        <tissue evidence="3">Shoot tip</tissue>
    </source>
</reference>
<feature type="signal peptide" evidence="2">
    <location>
        <begin position="1"/>
        <end position="29"/>
    </location>
</feature>
<proteinExistence type="predicted"/>
<evidence type="ECO:0000313" key="4">
    <source>
        <dbReference type="Proteomes" id="UP001151752"/>
    </source>
</evidence>
<evidence type="ECO:0000256" key="1">
    <source>
        <dbReference type="SAM" id="MobiDB-lite"/>
    </source>
</evidence>
<comment type="caution">
    <text evidence="3">The sequence shown here is derived from an EMBL/GenBank/DDBJ whole genome shotgun (WGS) entry which is preliminary data.</text>
</comment>
<evidence type="ECO:0000256" key="2">
    <source>
        <dbReference type="SAM" id="SignalP"/>
    </source>
</evidence>
<dbReference type="EMBL" id="JAPFFM010000008">
    <property type="protein sequence ID" value="KAJ6752607.1"/>
    <property type="molecule type" value="Genomic_DNA"/>
</dbReference>
<name>A0A9Q0ZZS5_9ROSI</name>
<feature type="compositionally biased region" description="Basic and acidic residues" evidence="1">
    <location>
        <begin position="34"/>
        <end position="51"/>
    </location>
</feature>
<evidence type="ECO:0000313" key="3">
    <source>
        <dbReference type="EMBL" id="KAJ6752607.1"/>
    </source>
</evidence>
<organism evidence="3 4">
    <name type="scientific">Salix koriyanagi</name>
    <dbReference type="NCBI Taxonomy" id="2511006"/>
    <lineage>
        <taxon>Eukaryota</taxon>
        <taxon>Viridiplantae</taxon>
        <taxon>Streptophyta</taxon>
        <taxon>Embryophyta</taxon>
        <taxon>Tracheophyta</taxon>
        <taxon>Spermatophyta</taxon>
        <taxon>Magnoliopsida</taxon>
        <taxon>eudicotyledons</taxon>
        <taxon>Gunneridae</taxon>
        <taxon>Pentapetalae</taxon>
        <taxon>rosids</taxon>
        <taxon>fabids</taxon>
        <taxon>Malpighiales</taxon>
        <taxon>Salicaceae</taxon>
        <taxon>Saliceae</taxon>
        <taxon>Salix</taxon>
    </lineage>
</organism>
<keyword evidence="2" id="KW-0732">Signal</keyword>
<feature type="chain" id="PRO_5040514120" evidence="2">
    <location>
        <begin position="30"/>
        <end position="59"/>
    </location>
</feature>
<reference evidence="3" key="1">
    <citation type="submission" date="2022-11" db="EMBL/GenBank/DDBJ databases">
        <authorList>
            <person name="Hyden B.L."/>
            <person name="Feng K."/>
            <person name="Yates T."/>
            <person name="Jawdy S."/>
            <person name="Smart L.B."/>
            <person name="Muchero W."/>
        </authorList>
    </citation>
    <scope>NUCLEOTIDE SEQUENCE</scope>
    <source>
        <tissue evidence="3">Shoot tip</tissue>
    </source>
</reference>
<dbReference type="Proteomes" id="UP001151752">
    <property type="component" value="Unassembled WGS sequence"/>
</dbReference>
<dbReference type="AlphaFoldDB" id="A0A9Q0ZZS5"/>
<protein>
    <submittedName>
        <fullName evidence="3">Uncharacterized protein</fullName>
    </submittedName>
</protein>
<keyword evidence="4" id="KW-1185">Reference proteome</keyword>